<dbReference type="PhylomeDB" id="A7SN49"/>
<dbReference type="Proteomes" id="UP000001593">
    <property type="component" value="Unassembled WGS sequence"/>
</dbReference>
<dbReference type="InParanoid" id="A7SN49"/>
<feature type="domain" description="DOCKER" evidence="2">
    <location>
        <begin position="1"/>
        <end position="101"/>
    </location>
</feature>
<protein>
    <recommendedName>
        <fullName evidence="2">DOCKER domain-containing protein</fullName>
    </recommendedName>
</protein>
<dbReference type="PANTHER" id="PTHR23317">
    <property type="entry name" value="DEDICATOR OF CYTOKINESIS DOCK"/>
    <property type="match status" value="1"/>
</dbReference>
<keyword evidence="4" id="KW-1185">Reference proteome</keyword>
<dbReference type="GO" id="GO:0005085">
    <property type="term" value="F:guanyl-nucleotide exchange factor activity"/>
    <property type="evidence" value="ECO:0007669"/>
    <property type="project" value="InterPro"/>
</dbReference>
<organism evidence="3 4">
    <name type="scientific">Nematostella vectensis</name>
    <name type="common">Starlet sea anemone</name>
    <dbReference type="NCBI Taxonomy" id="45351"/>
    <lineage>
        <taxon>Eukaryota</taxon>
        <taxon>Metazoa</taxon>
        <taxon>Cnidaria</taxon>
        <taxon>Anthozoa</taxon>
        <taxon>Hexacorallia</taxon>
        <taxon>Actiniaria</taxon>
        <taxon>Edwardsiidae</taxon>
        <taxon>Nematostella</taxon>
    </lineage>
</organism>
<dbReference type="OMA" id="KCMILTS"/>
<accession>A7SN49</accession>
<sequence length="111" mass="12920">SQVDMKRLQLVLHGSVSVQVNAGPLAYAQAFLDKTVCHKHPGKHIERLQNVYREFLKFCGKALEINNQLIKEDQRMYHDDMKEKYGLLRTELAKYIDEEVNIRISITIATY</sequence>
<dbReference type="AlphaFoldDB" id="A7SN49"/>
<dbReference type="HOGENOM" id="CLU_172958_0_0_1"/>
<comment type="similarity">
    <text evidence="1">Belongs to the DOCK family.</text>
</comment>
<name>A7SN49_NEMVE</name>
<dbReference type="PANTHER" id="PTHR23317:SF26">
    <property type="entry name" value="ZIZIMIN, ISOFORM K"/>
    <property type="match status" value="1"/>
</dbReference>
<dbReference type="KEGG" id="nve:5506201"/>
<proteinExistence type="inferred from homology"/>
<feature type="non-terminal residue" evidence="3">
    <location>
        <position position="1"/>
    </location>
</feature>
<dbReference type="InterPro" id="IPR043162">
    <property type="entry name" value="DOCK_C_lobe_C"/>
</dbReference>
<evidence type="ECO:0000313" key="3">
    <source>
        <dbReference type="EMBL" id="EDO34830.1"/>
    </source>
</evidence>
<evidence type="ECO:0000259" key="2">
    <source>
        <dbReference type="PROSITE" id="PS51651"/>
    </source>
</evidence>
<dbReference type="InterPro" id="IPR027357">
    <property type="entry name" value="DOCKER_dom"/>
</dbReference>
<dbReference type="Gene3D" id="1.20.58.740">
    <property type="match status" value="1"/>
</dbReference>
<dbReference type="InterPro" id="IPR026791">
    <property type="entry name" value="DOCK"/>
</dbReference>
<dbReference type="eggNOG" id="KOG1997">
    <property type="taxonomic scope" value="Eukaryota"/>
</dbReference>
<reference evidence="3 4" key="1">
    <citation type="journal article" date="2007" name="Science">
        <title>Sea anemone genome reveals ancestral eumetazoan gene repertoire and genomic organization.</title>
        <authorList>
            <person name="Putnam N.H."/>
            <person name="Srivastava M."/>
            <person name="Hellsten U."/>
            <person name="Dirks B."/>
            <person name="Chapman J."/>
            <person name="Salamov A."/>
            <person name="Terry A."/>
            <person name="Shapiro H."/>
            <person name="Lindquist E."/>
            <person name="Kapitonov V.V."/>
            <person name="Jurka J."/>
            <person name="Genikhovich G."/>
            <person name="Grigoriev I.V."/>
            <person name="Lucas S.M."/>
            <person name="Steele R.E."/>
            <person name="Finnerty J.R."/>
            <person name="Technau U."/>
            <person name="Martindale M.Q."/>
            <person name="Rokhsar D.S."/>
        </authorList>
    </citation>
    <scope>NUCLEOTIDE SEQUENCE [LARGE SCALE GENOMIC DNA]</scope>
    <source>
        <strain evidence="4">CH2 X CH6</strain>
    </source>
</reference>
<dbReference type="Pfam" id="PF20421">
    <property type="entry name" value="DHR-2_Lobe_C"/>
    <property type="match status" value="1"/>
</dbReference>
<dbReference type="EMBL" id="DS469717">
    <property type="protein sequence ID" value="EDO34830.1"/>
    <property type="molecule type" value="Genomic_DNA"/>
</dbReference>
<evidence type="ECO:0000256" key="1">
    <source>
        <dbReference type="PROSITE-ProRule" id="PRU00984"/>
    </source>
</evidence>
<dbReference type="GO" id="GO:0007264">
    <property type="term" value="P:small GTPase-mediated signal transduction"/>
    <property type="evidence" value="ECO:0007669"/>
    <property type="project" value="InterPro"/>
</dbReference>
<dbReference type="InterPro" id="IPR046773">
    <property type="entry name" value="DOCKER_Lobe_C"/>
</dbReference>
<evidence type="ECO:0000313" key="4">
    <source>
        <dbReference type="Proteomes" id="UP000001593"/>
    </source>
</evidence>
<dbReference type="STRING" id="45351.A7SN49"/>
<dbReference type="PROSITE" id="PS51651">
    <property type="entry name" value="DOCKER"/>
    <property type="match status" value="1"/>
</dbReference>
<gene>
    <name evidence="3" type="ORF">NEMVEDRAFT_v1g124517</name>
</gene>